<gene>
    <name evidence="3" type="ORF">ABFY20_01465</name>
</gene>
<dbReference type="AlphaFoldDB" id="A0AB39BI31"/>
<keyword evidence="2" id="KW-0472">Membrane</keyword>
<evidence type="ECO:0000313" key="3">
    <source>
        <dbReference type="EMBL" id="XDI05787.1"/>
    </source>
</evidence>
<sequence length="453" mass="44721">MTNGMRRTARPGGGAIVVAVAVAAGAALGIAGVAPAAAEADGHSHTPAMYVTFHGEASSDTGSTAGSAANNISSYDASGHLVSQSVLATGKHDPVLAELRGMLLTADGGLAVANATKSDSAILGYQAPDASGARHPAPPTGVFAPGAPTNPGIDHPYGLAAAPDGGLFVSSQDTAVVTALDGSGAPTPSAGASSWWAEQYPDVDFDSGTLVPSVSDVPAESGGLVAPRALVTAPSGAGAGTTLYVADNTAQLVRSYDATTGRFLGDVLSPAVGGIGNPVGLIVHDGILYVTSEGTDDVVSFDLSSGSTSEVVPREFGKAKLDHPSGLGFGTDGRLYVASRAGQKIIAYTLDDTNTKAEKAEVFVDGLPDQPEQLLLVDGTDDGAEPPLPAAPPSPTATSPAPSLPADPRPSSGDQELAATGLGPASLAGAGLALAALLAGLAVVARRNRTRSG</sequence>
<organism evidence="3">
    <name type="scientific">Herbiconiux sp. A18JL235</name>
    <dbReference type="NCBI Taxonomy" id="3152363"/>
    <lineage>
        <taxon>Bacteria</taxon>
        <taxon>Bacillati</taxon>
        <taxon>Actinomycetota</taxon>
        <taxon>Actinomycetes</taxon>
        <taxon>Micrococcales</taxon>
        <taxon>Microbacteriaceae</taxon>
        <taxon>Herbiconiux</taxon>
    </lineage>
</organism>
<dbReference type="Gene3D" id="2.120.10.30">
    <property type="entry name" value="TolB, C-terminal domain"/>
    <property type="match status" value="1"/>
</dbReference>
<feature type="transmembrane region" description="Helical" evidence="2">
    <location>
        <begin position="425"/>
        <end position="445"/>
    </location>
</feature>
<dbReference type="SUPFAM" id="SSF63829">
    <property type="entry name" value="Calcium-dependent phosphotriesterase"/>
    <property type="match status" value="1"/>
</dbReference>
<dbReference type="RefSeq" id="WP_368498175.1">
    <property type="nucleotide sequence ID" value="NZ_CP162511.1"/>
</dbReference>
<dbReference type="InterPro" id="IPR011042">
    <property type="entry name" value="6-blade_b-propeller_TolB-like"/>
</dbReference>
<name>A0AB39BI31_9MICO</name>
<proteinExistence type="predicted"/>
<reference evidence="3" key="1">
    <citation type="submission" date="2024-05" db="EMBL/GenBank/DDBJ databases">
        <title>Herbiconiux sp. A18JL235.</title>
        <authorList>
            <person name="Zhang G."/>
        </authorList>
    </citation>
    <scope>NUCLEOTIDE SEQUENCE</scope>
    <source>
        <strain evidence="3">A18JL235</strain>
    </source>
</reference>
<evidence type="ECO:0000256" key="2">
    <source>
        <dbReference type="SAM" id="Phobius"/>
    </source>
</evidence>
<dbReference type="EMBL" id="CP162511">
    <property type="protein sequence ID" value="XDI05787.1"/>
    <property type="molecule type" value="Genomic_DNA"/>
</dbReference>
<feature type="region of interest" description="Disordered" evidence="1">
    <location>
        <begin position="373"/>
        <end position="420"/>
    </location>
</feature>
<accession>A0AB39BI31</accession>
<evidence type="ECO:0000256" key="1">
    <source>
        <dbReference type="SAM" id="MobiDB-lite"/>
    </source>
</evidence>
<protein>
    <submittedName>
        <fullName evidence="3">Uncharacterized protein</fullName>
    </submittedName>
</protein>
<feature type="compositionally biased region" description="Pro residues" evidence="1">
    <location>
        <begin position="386"/>
        <end position="395"/>
    </location>
</feature>
<keyword evidence="2" id="KW-0812">Transmembrane</keyword>
<keyword evidence="2" id="KW-1133">Transmembrane helix</keyword>